<accession>A0A2P4T8E5</accession>
<feature type="compositionally biased region" description="Polar residues" evidence="1">
    <location>
        <begin position="60"/>
        <end position="74"/>
    </location>
</feature>
<feature type="region of interest" description="Disordered" evidence="1">
    <location>
        <begin position="278"/>
        <end position="299"/>
    </location>
</feature>
<dbReference type="GO" id="GO:0048137">
    <property type="term" value="P:spermatocyte division"/>
    <property type="evidence" value="ECO:0007669"/>
    <property type="project" value="TreeGrafter"/>
</dbReference>
<feature type="compositionally biased region" description="Basic residues" evidence="1">
    <location>
        <begin position="79"/>
        <end position="94"/>
    </location>
</feature>
<proteinExistence type="predicted"/>
<keyword evidence="3" id="KW-1185">Reference proteome</keyword>
<evidence type="ECO:0000313" key="3">
    <source>
        <dbReference type="Proteomes" id="UP000237246"/>
    </source>
</evidence>
<feature type="region of interest" description="Disordered" evidence="1">
    <location>
        <begin position="906"/>
        <end position="962"/>
    </location>
</feature>
<gene>
    <name evidence="2" type="ORF">CIB84_003625</name>
</gene>
<dbReference type="Proteomes" id="UP000237246">
    <property type="component" value="Unassembled WGS sequence"/>
</dbReference>
<feature type="region of interest" description="Disordered" evidence="1">
    <location>
        <begin position="841"/>
        <end position="880"/>
    </location>
</feature>
<name>A0A2P4T8E5_BAMTH</name>
<sequence length="1401" mass="154706">MPQLRSGKVVGAETLLALWGVEVEHELGKQVVVELSPQLVPQREPEQPSPSHSQPAALSGGSSEQLTFLLSMQKEQAKSRQRPGGKKNKGLKRRMSSERKSGSALQVSHSAVCEGGQAAAIVAGVCLEKTVGKETGQGQQSFCLGTDLQKKLPGETGSPETPNLSGFQENTRCSGKKRKHSYMELKLQIPAMEEDLEKTERRSVVSCLSEPEVLQPTMGTCSTEMKSTTSLMILNLQIPGLKSLGTEESFLSEPKPQEVIDNPESIDGCSLERLKKPKKGGKRYLTKKGTQSSVKSEGQGARRSALLELYTQCVESNENAALLTEEDSLPLLCVQGLSGQEQSTTEGEQRKCCIVERQLSSDLQKGADSGQESVDALTGTQSKIFVCHPETKRSGVQRKKRKPRTDSVKCMQNFSLTTAEKAINSEHDAAENSRDSLNSCDTLLDVTRKNPFVRLETCSFINTFVKSSVNGATSTFNVSGFFHKGQDERNSISPGGTVEWSDMNCSTNRMQDERSLIKGSLVFKKEGHFSCNQSKNSKFSREKKCNTVRKSRKKVKITEMSAMQTVFPNVTNECGKCELPAEAAVASSDSSATLGLSNKEASLSNMCDCASHLRTESNTCEAQKSRKNRRKSSSKLLAFEDGCKKTSDLSVVGERKDSNTMASQCHPATSGSLRALTHAHNVSNHRISTMDEKLNKVKKKLQQFTCQRAIPMTGKHVWPIESCARTSGWVPKSCESVSEGKVILSPVFAESSDESSVKTIGNSAVTGSLRQLVLHTSLAEVNKEPEHKIVDLYAGCLTSVEISESSSVGINETCRMSNENAESPVSMVKSAVPFNPDDMQEQEATSHFTASAKDKGAVTKGNPSVAGQNSASKGKRNRVNLDHKASVVNQMLSDLKQTTVQNTRNLTNFKIPLRRNKPESGTLEPVSSFESKTCSLPELDSSGVSGSQKRDEETTSIKVKQQPLPVVSDALSTASMRKKADEVNNKDFWHDGSERLSDEMSTLPDPVFLYPCRLERQIKSSAPDFCDTECVWKSEVSHHSGDTVDHRVALEIHDDSTSKVNLPQHKSEKFPDVLEAYNKDVLVIDVIQDDPDLFGTSGEEELTVTDSENCPAEAGCSSIFIKEEKQYPECAVTSESSHSVNSNFSTPFVQNRDVNVQESGKSNDAENSWDLMLKASDIKTHNSSSGNSPMRSFTEDSFEDGRLTELDELLKCFEIDEKFKFADGVAAVEPRAKGEAEKRYIYRVLKIAVEEFGLGGCNLLLSALAFFLQTVLKTVQFRNGLSYPGYELLNRWNVTLTENKLPLHALNVNEFGESMVQKPWKNGTVCSIDETSQIYFYACVTYLQNHKASHSVQQILEMINLPRRYCRFYFTTLRGCERSKCWFWHVPKRGHEKVKRLIEER</sequence>
<feature type="region of interest" description="Disordered" evidence="1">
    <location>
        <begin position="153"/>
        <end position="175"/>
    </location>
</feature>
<dbReference type="EMBL" id="PPHD01005397">
    <property type="protein sequence ID" value="POI32623.1"/>
    <property type="molecule type" value="Genomic_DNA"/>
</dbReference>
<feature type="region of interest" description="Disordered" evidence="1">
    <location>
        <begin position="40"/>
        <end position="106"/>
    </location>
</feature>
<dbReference type="PANTHER" id="PTHR35671">
    <property type="entry name" value="PROTEIN TOPAZ1"/>
    <property type="match status" value="1"/>
</dbReference>
<feature type="compositionally biased region" description="Polar residues" evidence="1">
    <location>
        <begin position="861"/>
        <end position="872"/>
    </location>
</feature>
<organism evidence="2 3">
    <name type="scientific">Bambusicola thoracicus</name>
    <name type="common">Chinese bamboo-partridge</name>
    <name type="synonym">Perdix thoracica</name>
    <dbReference type="NCBI Taxonomy" id="9083"/>
    <lineage>
        <taxon>Eukaryota</taxon>
        <taxon>Metazoa</taxon>
        <taxon>Chordata</taxon>
        <taxon>Craniata</taxon>
        <taxon>Vertebrata</taxon>
        <taxon>Euteleostomi</taxon>
        <taxon>Archelosauria</taxon>
        <taxon>Archosauria</taxon>
        <taxon>Dinosauria</taxon>
        <taxon>Saurischia</taxon>
        <taxon>Theropoda</taxon>
        <taxon>Coelurosauria</taxon>
        <taxon>Aves</taxon>
        <taxon>Neognathae</taxon>
        <taxon>Galloanserae</taxon>
        <taxon>Galliformes</taxon>
        <taxon>Phasianidae</taxon>
        <taxon>Perdicinae</taxon>
        <taxon>Bambusicola</taxon>
    </lineage>
</organism>
<evidence type="ECO:0008006" key="4">
    <source>
        <dbReference type="Google" id="ProtNLM"/>
    </source>
</evidence>
<evidence type="ECO:0000313" key="2">
    <source>
        <dbReference type="EMBL" id="POI32623.1"/>
    </source>
</evidence>
<feature type="non-terminal residue" evidence="2">
    <location>
        <position position="1401"/>
    </location>
</feature>
<dbReference type="OrthoDB" id="8859650at2759"/>
<protein>
    <recommendedName>
        <fullName evidence="4">C3H1-type domain-containing protein</fullName>
    </recommendedName>
</protein>
<evidence type="ECO:0000256" key="1">
    <source>
        <dbReference type="SAM" id="MobiDB-lite"/>
    </source>
</evidence>
<feature type="compositionally biased region" description="Polar residues" evidence="1">
    <location>
        <begin position="158"/>
        <end position="173"/>
    </location>
</feature>
<reference evidence="2 3" key="1">
    <citation type="submission" date="2018-01" db="EMBL/GenBank/DDBJ databases">
        <title>Comparison of the Chinese Bamboo Partridge and Red Junglefowl genome sequences highlights the importance of demography in genome evolution.</title>
        <authorList>
            <person name="Tiley G.P."/>
            <person name="Kimball R.T."/>
            <person name="Braun E.L."/>
            <person name="Burleigh J.G."/>
        </authorList>
    </citation>
    <scope>NUCLEOTIDE SEQUENCE [LARGE SCALE GENOMIC DNA]</scope>
    <source>
        <strain evidence="2">RTK389</strain>
        <tissue evidence="2">Blood</tissue>
    </source>
</reference>
<comment type="caution">
    <text evidence="2">The sequence shown here is derived from an EMBL/GenBank/DDBJ whole genome shotgun (WGS) entry which is preliminary data.</text>
</comment>
<dbReference type="PANTHER" id="PTHR35671:SF1">
    <property type="entry name" value="PROTEIN TOPAZ1"/>
    <property type="match status" value="1"/>
</dbReference>
<dbReference type="InterPro" id="IPR038952">
    <property type="entry name" value="TOPAZ1"/>
</dbReference>